<evidence type="ECO:0000313" key="3">
    <source>
        <dbReference type="EMBL" id="QLV29639.1"/>
    </source>
</evidence>
<accession>A0AAP9QB26</accession>
<feature type="domain" description="Fibronectin type-III" evidence="2">
    <location>
        <begin position="720"/>
        <end position="815"/>
    </location>
</feature>
<proteinExistence type="predicted"/>
<feature type="domain" description="Fibronectin type-III" evidence="2">
    <location>
        <begin position="623"/>
        <end position="717"/>
    </location>
</feature>
<dbReference type="Proteomes" id="UP000512222">
    <property type="component" value="Chromosome"/>
</dbReference>
<dbReference type="PANTHER" id="PTHR36251:SF2">
    <property type="entry name" value="GIFSY-2 PROPHAGE HOST SPECIFICITY PROTEIN J, PHAGE LAMBDA"/>
    <property type="match status" value="1"/>
</dbReference>
<feature type="region of interest" description="Disordered" evidence="1">
    <location>
        <begin position="1"/>
        <end position="27"/>
    </location>
</feature>
<dbReference type="InterPro" id="IPR053171">
    <property type="entry name" value="Viral_Tip_Attach_Protein"/>
</dbReference>
<dbReference type="InterPro" id="IPR015406">
    <property type="entry name" value="GpJ_CSF"/>
</dbReference>
<dbReference type="Pfam" id="PF13550">
    <property type="entry name" value="Phage-tail_3"/>
    <property type="match status" value="1"/>
</dbReference>
<dbReference type="SMART" id="SM00060">
    <property type="entry name" value="FN3"/>
    <property type="match status" value="2"/>
</dbReference>
<dbReference type="InterPro" id="IPR055385">
    <property type="entry name" value="GpJ_HDII-ins2"/>
</dbReference>
<reference evidence="4" key="1">
    <citation type="submission" date="2020-06" db="EMBL/GenBank/DDBJ databases">
        <title>REHAB project genomes.</title>
        <authorList>
            <person name="Shaw L.P."/>
        </authorList>
    </citation>
    <scope>NUCLEOTIDE SEQUENCE [LARGE SCALE GENOMIC DNA]</scope>
    <source>
        <strain evidence="4">RHBSTW-00370</strain>
    </source>
</reference>
<sequence>MATATPIKGRKGGSSSSRTPTEQPDDLQSVAKAKILVALGEGEFAGQLTGKNIYLDGTALENSDGSQNFGGVTWEFRAGTQAQNYIQGIPGTENEINVGTEVSSATAWTRTFTNTQLSAVRLRLKWPSLFKQEDNGDLVGYSINYAIDLQTDGGTWQTVLNTSATGKTTSGYERSHRIDLPQAGSTWTIRLRKITADANSAKIGDTMTLQSFTEVIDAKLRYPNTALLYIEFDSSQFNGSIPQISCEPRGRVIRVPDNYDPDTRTYSGTWQGAFKWAWTDNPAWIFYDLVITDRFGLGNRLTAANIDKWTLYQVAKYCDQPVPDGKGGSGTEPRYTCNVYVQDRNDAYTVLRDFAAIFRGMTYWGGDQIVALADMPRDVDYAYTRANVIDGRFTYSSSTTKTRYTTALVSWSDPGNAYADAMEPVFEQPLVARYGFNQLEMTAIGCTRQSEANRKGRWGILTNNKDRVVSFDVGLDGNIPQPGYIIAVSDELLSGKVMGGRISAVNGRVIKLDRVADAAAGDRLILNLPSGASQSRTIQAVNGESVTVTTAYSETPQAEAVWVVESDELYAQQYRVVSVSDNNDGTFSITGAWHDPDKYARIDTGAIIDQRPVSVIPPGNQSPPANIVISSFSVVQQNISVETMRVSWDQAQNAIAYEAQWRRNDGNWVNVPRSSTNSFDVSGIYAGRYLVRVRAINAAEISSGWGYSEEKTLTGKVGNPPKPVGFATTPINWGIRLNWGFPANTGDTLKTEIQYTANSDFSNPILLSDVPYPSAEYTQLGLKAGQEFWYRAQLVDRTGNESGWTDWVRGESNANADDYLGDIADDFLTSADGDRLTGDIDTNLEAALQNALANHATVEHQWAQYGEVRADILVVKTTIAQVDKAMAEMSTQVQAQFNDVTAALEDKLTAVVDATGASAIYTLKTGVRINGVMYNAGMSIAVLAEAGKPVVTRVGFNANQFVLMSGSGNTQYSPFAVVNGQVFISDAFIQDGSITNAKIGNFIQSNNFVAGSAGWRIDKNGNAELHGKLYADSGQFAFNGTNNTVVINGNGLTVNLSGGGRVVVGRW</sequence>
<evidence type="ECO:0000256" key="1">
    <source>
        <dbReference type="SAM" id="MobiDB-lite"/>
    </source>
</evidence>
<gene>
    <name evidence="3" type="ORF">HV178_06480</name>
</gene>
<dbReference type="CDD" id="cd00063">
    <property type="entry name" value="FN3"/>
    <property type="match status" value="1"/>
</dbReference>
<dbReference type="RefSeq" id="WP_181553712.1">
    <property type="nucleotide sequence ID" value="NZ_CP056573.1"/>
</dbReference>
<dbReference type="Pfam" id="PF09327">
    <property type="entry name" value="Phage_Tail_Tip"/>
    <property type="match status" value="1"/>
</dbReference>
<name>A0AAP9QB26_CITFR</name>
<dbReference type="InterPro" id="IPR036116">
    <property type="entry name" value="FN3_sf"/>
</dbReference>
<dbReference type="Pfam" id="PF24801">
    <property type="entry name" value="FNIII-A_GpJ"/>
    <property type="match status" value="1"/>
</dbReference>
<dbReference type="AlphaFoldDB" id="A0AAP9QB26"/>
<dbReference type="PANTHER" id="PTHR36251">
    <property type="entry name" value="FELS-1 PROPHAGE HOST SPECIFICITY PROTEIN-RELATED"/>
    <property type="match status" value="1"/>
</dbReference>
<dbReference type="SUPFAM" id="SSF49265">
    <property type="entry name" value="Fibronectin type III"/>
    <property type="match status" value="1"/>
</dbReference>
<evidence type="ECO:0000259" key="2">
    <source>
        <dbReference type="PROSITE" id="PS50853"/>
    </source>
</evidence>
<evidence type="ECO:0000313" key="4">
    <source>
        <dbReference type="Proteomes" id="UP000512222"/>
    </source>
</evidence>
<dbReference type="EMBL" id="CP056573">
    <property type="protein sequence ID" value="QLV29639.1"/>
    <property type="molecule type" value="Genomic_DNA"/>
</dbReference>
<dbReference type="InterPro" id="IPR003961">
    <property type="entry name" value="FN3_dom"/>
</dbReference>
<dbReference type="InterPro" id="IPR013783">
    <property type="entry name" value="Ig-like_fold"/>
</dbReference>
<protein>
    <submittedName>
        <fullName evidence="3">Host specificity protein J</fullName>
    </submittedName>
</protein>
<dbReference type="PROSITE" id="PS50853">
    <property type="entry name" value="FN3"/>
    <property type="match status" value="2"/>
</dbReference>
<organism evidence="3 4">
    <name type="scientific">Citrobacter freundii</name>
    <dbReference type="NCBI Taxonomy" id="546"/>
    <lineage>
        <taxon>Bacteria</taxon>
        <taxon>Pseudomonadati</taxon>
        <taxon>Pseudomonadota</taxon>
        <taxon>Gammaproteobacteria</taxon>
        <taxon>Enterobacterales</taxon>
        <taxon>Enterobacteriaceae</taxon>
        <taxon>Citrobacter</taxon>
        <taxon>Citrobacter freundii complex</taxon>
    </lineage>
</organism>
<dbReference type="InterPro" id="IPR032876">
    <property type="entry name" value="J_dom"/>
</dbReference>
<dbReference type="Gene3D" id="2.60.40.10">
    <property type="entry name" value="Immunoglobulins"/>
    <property type="match status" value="1"/>
</dbReference>